<dbReference type="EMBL" id="CP054836">
    <property type="protein sequence ID" value="QKV18631.1"/>
    <property type="molecule type" value="Genomic_DNA"/>
</dbReference>
<organism evidence="1 2">
    <name type="scientific">Oricola thermophila</name>
    <dbReference type="NCBI Taxonomy" id="2742145"/>
    <lineage>
        <taxon>Bacteria</taxon>
        <taxon>Pseudomonadati</taxon>
        <taxon>Pseudomonadota</taxon>
        <taxon>Alphaproteobacteria</taxon>
        <taxon>Hyphomicrobiales</taxon>
        <taxon>Ahrensiaceae</taxon>
        <taxon>Oricola</taxon>
    </lineage>
</organism>
<dbReference type="PRINTS" id="PR01996">
    <property type="entry name" value="MTP1FAMILY"/>
</dbReference>
<proteinExistence type="predicted"/>
<name>A0A6N1VC73_9HYPH</name>
<dbReference type="InterPro" id="IPR022344">
    <property type="entry name" value="GTA_major-tail"/>
</dbReference>
<accession>A0A6N1VC73</accession>
<reference evidence="1 2" key="1">
    <citation type="submission" date="2020-06" db="EMBL/GenBank/DDBJ databases">
        <title>Oricola thermophila sp. nov. isolated from a tidal sediments.</title>
        <authorList>
            <person name="Kwon K.K."/>
            <person name="Yang S.-H."/>
            <person name="Park M.-J."/>
        </authorList>
    </citation>
    <scope>NUCLEOTIDE SEQUENCE [LARGE SCALE GENOMIC DNA]</scope>
    <source>
        <strain evidence="1 2">MEBiC13590</strain>
    </source>
</reference>
<evidence type="ECO:0000313" key="2">
    <source>
        <dbReference type="Proteomes" id="UP000509367"/>
    </source>
</evidence>
<gene>
    <name evidence="1" type="ORF">HTY61_09310</name>
</gene>
<protein>
    <submittedName>
        <fullName evidence="1">Phage major tail protein, TP901-1 family</fullName>
    </submittedName>
</protein>
<sequence length="135" mass="14363">MASQRGKDILLKFWDGTGFVTVAGLRTKRISLNAQTVDITDSQSAGRWRELLDGAGVRRASVSASGIFRDAASDELVRAAFFAGAVTQMQLVIPDFGTIEGGFQVTSLDYAGNHDGEVTFDIALESGSELTFGAL</sequence>
<dbReference type="NCBIfam" id="TIGR02126">
    <property type="entry name" value="phgtail_TP901_1"/>
    <property type="match status" value="1"/>
</dbReference>
<dbReference type="AlphaFoldDB" id="A0A6N1VC73"/>
<dbReference type="RefSeq" id="WP_175276524.1">
    <property type="nucleotide sequence ID" value="NZ_CP054836.1"/>
</dbReference>
<keyword evidence="2" id="KW-1185">Reference proteome</keyword>
<evidence type="ECO:0000313" key="1">
    <source>
        <dbReference type="EMBL" id="QKV18631.1"/>
    </source>
</evidence>
<dbReference type="Pfam" id="PF06199">
    <property type="entry name" value="Phage_tail_2"/>
    <property type="match status" value="1"/>
</dbReference>
<dbReference type="InterPro" id="IPR011855">
    <property type="entry name" value="Phgtail_TP901_1"/>
</dbReference>
<dbReference type="Proteomes" id="UP000509367">
    <property type="component" value="Chromosome"/>
</dbReference>
<dbReference type="KEGG" id="orm:HTY61_09310"/>